<dbReference type="EMBL" id="CATNWA010019399">
    <property type="protein sequence ID" value="CAI9612965.1"/>
    <property type="molecule type" value="Genomic_DNA"/>
</dbReference>
<comment type="caution">
    <text evidence="2">The sequence shown here is derived from an EMBL/GenBank/DDBJ whole genome shotgun (WGS) entry which is preliminary data.</text>
</comment>
<feature type="non-terminal residue" evidence="2">
    <location>
        <position position="135"/>
    </location>
</feature>
<dbReference type="Gene3D" id="2.60.40.420">
    <property type="entry name" value="Cupredoxins - blue copper proteins"/>
    <property type="match status" value="1"/>
</dbReference>
<feature type="non-terminal residue" evidence="2">
    <location>
        <position position="1"/>
    </location>
</feature>
<organism evidence="2 3">
    <name type="scientific">Staurois parvus</name>
    <dbReference type="NCBI Taxonomy" id="386267"/>
    <lineage>
        <taxon>Eukaryota</taxon>
        <taxon>Metazoa</taxon>
        <taxon>Chordata</taxon>
        <taxon>Craniata</taxon>
        <taxon>Vertebrata</taxon>
        <taxon>Euteleostomi</taxon>
        <taxon>Amphibia</taxon>
        <taxon>Batrachia</taxon>
        <taxon>Anura</taxon>
        <taxon>Neobatrachia</taxon>
        <taxon>Ranoidea</taxon>
        <taxon>Ranidae</taxon>
        <taxon>Staurois</taxon>
    </lineage>
</organism>
<reference evidence="2" key="1">
    <citation type="submission" date="2023-05" db="EMBL/GenBank/DDBJ databases">
        <authorList>
            <person name="Stuckert A."/>
        </authorList>
    </citation>
    <scope>NUCLEOTIDE SEQUENCE</scope>
</reference>
<dbReference type="InterPro" id="IPR008972">
    <property type="entry name" value="Cupredoxin"/>
</dbReference>
<feature type="compositionally biased region" description="Acidic residues" evidence="1">
    <location>
        <begin position="57"/>
        <end position="66"/>
    </location>
</feature>
<dbReference type="Proteomes" id="UP001162483">
    <property type="component" value="Unassembled WGS sequence"/>
</dbReference>
<sequence>ILPVTAFSFFTALVNPTEKGVYKLSCQTRTHPEGRMTSVVRVEECIREPETRSHVPDDEDDYEDEDDYYESTVLDMADDPGQVDPRSHSKRNPVTWTHYIAAIEMDWDYQPTKNDKRNRFFTKVLYREFTNSKFT</sequence>
<evidence type="ECO:0000256" key="1">
    <source>
        <dbReference type="SAM" id="MobiDB-lite"/>
    </source>
</evidence>
<evidence type="ECO:0000313" key="3">
    <source>
        <dbReference type="Proteomes" id="UP001162483"/>
    </source>
</evidence>
<accession>A0ABN9GUD0</accession>
<gene>
    <name evidence="2" type="ORF">SPARVUS_LOCUS14805902</name>
</gene>
<keyword evidence="3" id="KW-1185">Reference proteome</keyword>
<name>A0ABN9GUD0_9NEOB</name>
<evidence type="ECO:0000313" key="2">
    <source>
        <dbReference type="EMBL" id="CAI9612965.1"/>
    </source>
</evidence>
<feature type="region of interest" description="Disordered" evidence="1">
    <location>
        <begin position="47"/>
        <end position="66"/>
    </location>
</feature>
<feature type="compositionally biased region" description="Basic and acidic residues" evidence="1">
    <location>
        <begin position="47"/>
        <end position="56"/>
    </location>
</feature>
<protein>
    <submittedName>
        <fullName evidence="2">Uncharacterized protein</fullName>
    </submittedName>
</protein>
<proteinExistence type="predicted"/>